<name>A0A3P3QN82_9GAMM</name>
<dbReference type="OrthoDB" id="6888544at2"/>
<accession>A0A3P3QN82</accession>
<proteinExistence type="predicted"/>
<organism evidence="1 2">
    <name type="scientific">Rheinheimera mesophila</name>
    <dbReference type="NCBI Taxonomy" id="1547515"/>
    <lineage>
        <taxon>Bacteria</taxon>
        <taxon>Pseudomonadati</taxon>
        <taxon>Pseudomonadota</taxon>
        <taxon>Gammaproteobacteria</taxon>
        <taxon>Chromatiales</taxon>
        <taxon>Chromatiaceae</taxon>
        <taxon>Rheinheimera</taxon>
    </lineage>
</organism>
<reference evidence="1 2" key="1">
    <citation type="submission" date="2018-11" db="EMBL/GenBank/DDBJ databases">
        <title>Draft genome analysis of Rheinheimera mesophila isolated from an industrial waste site.</title>
        <authorList>
            <person name="Yu Q."/>
            <person name="Qi Y."/>
            <person name="Zhang H."/>
            <person name="Lu Y."/>
            <person name="Pu J."/>
        </authorList>
    </citation>
    <scope>NUCLEOTIDE SEQUENCE [LARGE SCALE GENOMIC DNA]</scope>
    <source>
        <strain evidence="1 2">IITR13</strain>
    </source>
</reference>
<protein>
    <submittedName>
        <fullName evidence="1">Uncharacterized protein</fullName>
    </submittedName>
</protein>
<dbReference type="Proteomes" id="UP000276260">
    <property type="component" value="Unassembled WGS sequence"/>
</dbReference>
<keyword evidence="2" id="KW-1185">Reference proteome</keyword>
<dbReference type="EMBL" id="RRCF01000001">
    <property type="protein sequence ID" value="RRJ22644.1"/>
    <property type="molecule type" value="Genomic_DNA"/>
</dbReference>
<evidence type="ECO:0000313" key="2">
    <source>
        <dbReference type="Proteomes" id="UP000276260"/>
    </source>
</evidence>
<sequence length="101" mass="11716">MDQQSLFISQAKQQFDCLFQAKKAGQNVVALKHRAEGFFYAGELLGLVDKPLLQQLMEQSYLEVFGVALSKVSSYQTERKQALENEFYQYFEEPAFHRVRS</sequence>
<evidence type="ECO:0000313" key="1">
    <source>
        <dbReference type="EMBL" id="RRJ22644.1"/>
    </source>
</evidence>
<comment type="caution">
    <text evidence="1">The sequence shown here is derived from an EMBL/GenBank/DDBJ whole genome shotgun (WGS) entry which is preliminary data.</text>
</comment>
<dbReference type="RefSeq" id="WP_046521079.1">
    <property type="nucleotide sequence ID" value="NZ_LAVS01000090.1"/>
</dbReference>
<gene>
    <name evidence="1" type="ORF">EIK76_00735</name>
</gene>
<dbReference type="AlphaFoldDB" id="A0A3P3QN82"/>